<protein>
    <submittedName>
        <fullName evidence="1">Uncharacterized protein</fullName>
    </submittedName>
</protein>
<reference evidence="1 2" key="1">
    <citation type="journal article" date="2020" name="ISME J.">
        <title>Comparative genomics reveals insights into cyanobacterial evolution and habitat adaptation.</title>
        <authorList>
            <person name="Chen M.Y."/>
            <person name="Teng W.K."/>
            <person name="Zhao L."/>
            <person name="Hu C.X."/>
            <person name="Zhou Y.K."/>
            <person name="Han B.P."/>
            <person name="Song L.R."/>
            <person name="Shu W.S."/>
        </authorList>
    </citation>
    <scope>NUCLEOTIDE SEQUENCE [LARGE SCALE GENOMIC DNA]</scope>
    <source>
        <strain evidence="1 2">FACHB-838</strain>
    </source>
</reference>
<evidence type="ECO:0000313" key="1">
    <source>
        <dbReference type="EMBL" id="MBD2535785.1"/>
    </source>
</evidence>
<accession>A0ABR8E5J7</accession>
<gene>
    <name evidence="1" type="ORF">H6G97_43110</name>
</gene>
<comment type="caution">
    <text evidence="1">The sequence shown here is derived from an EMBL/GenBank/DDBJ whole genome shotgun (WGS) entry which is preliminary data.</text>
</comment>
<sequence>MKYLLEISKSEFNFSLLQRDDTLIEAQIIIPFAHEELSKTIISLSQKYWQQQIDDYRFSFKRANNEDAQINEILQKIEFSQTTDFIYILAKPDYIMGTSQVRALQHTLSSSKLLTPEDYISINRFLIPYEKLLTHSINSENTKLGFYYSLSPK</sequence>
<name>A0ABR8E5J7_9NOSO</name>
<organism evidence="1 2">
    <name type="scientific">Nostoc flagelliforme FACHB-838</name>
    <dbReference type="NCBI Taxonomy" id="2692904"/>
    <lineage>
        <taxon>Bacteria</taxon>
        <taxon>Bacillati</taxon>
        <taxon>Cyanobacteriota</taxon>
        <taxon>Cyanophyceae</taxon>
        <taxon>Nostocales</taxon>
        <taxon>Nostocaceae</taxon>
        <taxon>Nostoc</taxon>
    </lineage>
</organism>
<keyword evidence="2" id="KW-1185">Reference proteome</keyword>
<dbReference type="EMBL" id="JACJSI010000331">
    <property type="protein sequence ID" value="MBD2535785.1"/>
    <property type="molecule type" value="Genomic_DNA"/>
</dbReference>
<dbReference type="Proteomes" id="UP000623440">
    <property type="component" value="Unassembled WGS sequence"/>
</dbReference>
<proteinExistence type="predicted"/>
<evidence type="ECO:0000313" key="2">
    <source>
        <dbReference type="Proteomes" id="UP000623440"/>
    </source>
</evidence>
<dbReference type="RefSeq" id="WP_190946584.1">
    <property type="nucleotide sequence ID" value="NZ_JACJSI010000331.1"/>
</dbReference>